<dbReference type="CDD" id="cd02440">
    <property type="entry name" value="AdoMet_MTases"/>
    <property type="match status" value="1"/>
</dbReference>
<dbReference type="InterPro" id="IPR029063">
    <property type="entry name" value="SAM-dependent_MTases_sf"/>
</dbReference>
<keyword evidence="1 5" id="KW-0489">Methyltransferase</keyword>
<keyword evidence="2 5" id="KW-0808">Transferase</keyword>
<dbReference type="Gene3D" id="3.40.50.150">
    <property type="entry name" value="Vaccinia Virus protein VP39"/>
    <property type="match status" value="1"/>
</dbReference>
<dbReference type="Pfam" id="PF13649">
    <property type="entry name" value="Methyltransf_25"/>
    <property type="match status" value="1"/>
</dbReference>
<gene>
    <name evidence="5" type="ORF">SAMN05216174_11068</name>
</gene>
<evidence type="ECO:0000256" key="1">
    <source>
        <dbReference type="ARBA" id="ARBA00022603"/>
    </source>
</evidence>
<dbReference type="Proteomes" id="UP000199501">
    <property type="component" value="Unassembled WGS sequence"/>
</dbReference>
<evidence type="ECO:0000256" key="3">
    <source>
        <dbReference type="ARBA" id="ARBA00022691"/>
    </source>
</evidence>
<dbReference type="PANTHER" id="PTHR43464:SF19">
    <property type="entry name" value="UBIQUINONE BIOSYNTHESIS O-METHYLTRANSFERASE, MITOCHONDRIAL"/>
    <property type="match status" value="1"/>
</dbReference>
<dbReference type="GO" id="GO:0008168">
    <property type="term" value="F:methyltransferase activity"/>
    <property type="evidence" value="ECO:0007669"/>
    <property type="project" value="UniProtKB-KW"/>
</dbReference>
<feature type="domain" description="Methyltransferase" evidence="4">
    <location>
        <begin position="44"/>
        <end position="136"/>
    </location>
</feature>
<dbReference type="GO" id="GO:0032259">
    <property type="term" value="P:methylation"/>
    <property type="evidence" value="ECO:0007669"/>
    <property type="project" value="UniProtKB-KW"/>
</dbReference>
<dbReference type="InterPro" id="IPR041698">
    <property type="entry name" value="Methyltransf_25"/>
</dbReference>
<evidence type="ECO:0000259" key="4">
    <source>
        <dbReference type="Pfam" id="PF13649"/>
    </source>
</evidence>
<dbReference type="STRING" id="1271860.SAMN05216174_11068"/>
<protein>
    <submittedName>
        <fullName evidence="5">Methyltransferase domain-containing protein</fullName>
    </submittedName>
</protein>
<evidence type="ECO:0000313" key="5">
    <source>
        <dbReference type="EMBL" id="SDD35438.1"/>
    </source>
</evidence>
<dbReference type="SUPFAM" id="SSF53335">
    <property type="entry name" value="S-adenosyl-L-methionine-dependent methyltransferases"/>
    <property type="match status" value="1"/>
</dbReference>
<evidence type="ECO:0000256" key="2">
    <source>
        <dbReference type="ARBA" id="ARBA00022679"/>
    </source>
</evidence>
<name>A0A1G6U270_9PSEU</name>
<dbReference type="OrthoDB" id="3172472at2"/>
<keyword evidence="6" id="KW-1185">Reference proteome</keyword>
<organism evidence="5 6">
    <name type="scientific">Actinokineospora iranica</name>
    <dbReference type="NCBI Taxonomy" id="1271860"/>
    <lineage>
        <taxon>Bacteria</taxon>
        <taxon>Bacillati</taxon>
        <taxon>Actinomycetota</taxon>
        <taxon>Actinomycetes</taxon>
        <taxon>Pseudonocardiales</taxon>
        <taxon>Pseudonocardiaceae</taxon>
        <taxon>Actinokineospora</taxon>
    </lineage>
</organism>
<evidence type="ECO:0000313" key="6">
    <source>
        <dbReference type="Proteomes" id="UP000199501"/>
    </source>
</evidence>
<accession>A0A1G6U270</accession>
<dbReference type="PANTHER" id="PTHR43464">
    <property type="entry name" value="METHYLTRANSFERASE"/>
    <property type="match status" value="1"/>
</dbReference>
<dbReference type="EMBL" id="FMZZ01000010">
    <property type="protein sequence ID" value="SDD35438.1"/>
    <property type="molecule type" value="Genomic_DNA"/>
</dbReference>
<dbReference type="AlphaFoldDB" id="A0A1G6U270"/>
<keyword evidence="3" id="KW-0949">S-adenosyl-L-methionine</keyword>
<proteinExistence type="predicted"/>
<reference evidence="6" key="1">
    <citation type="submission" date="2016-10" db="EMBL/GenBank/DDBJ databases">
        <authorList>
            <person name="Varghese N."/>
            <person name="Submissions S."/>
        </authorList>
    </citation>
    <scope>NUCLEOTIDE SEQUENCE [LARGE SCALE GENOMIC DNA]</scope>
    <source>
        <strain evidence="6">IBRC-M 10403</strain>
    </source>
</reference>
<sequence length="245" mass="26528">MENFDPKLYGTRWAANYDEWHAGMLDDDGAVARLSEFAGDGSLLEFGVGTGRLALPLAARGHDVVGVDVSEDMLARLHAKPDSAKVTTVVGDMATVELDRVFSVVYVGSSSIFVLPTQADQVQLFRNAAAHLRPGGRFVLETGALLKSRDSGNSRLGVVRVETDQLVLGAGFVDPVTGLSRGAWVIIEPDGASFYPLHGRNCTHHEMDLMATIAGLELEHRWGDWERGPFTAQSALHVSVYRKPA</sequence>
<dbReference type="RefSeq" id="WP_091453330.1">
    <property type="nucleotide sequence ID" value="NZ_FMZZ01000010.1"/>
</dbReference>